<comment type="caution">
    <text evidence="2">The sequence shown here is derived from an EMBL/GenBank/DDBJ whole genome shotgun (WGS) entry which is preliminary data.</text>
</comment>
<dbReference type="PANTHER" id="PTHR43737:SF1">
    <property type="entry name" value="DUF1501 DOMAIN-CONTAINING PROTEIN"/>
    <property type="match status" value="1"/>
</dbReference>
<dbReference type="PANTHER" id="PTHR43737">
    <property type="entry name" value="BLL7424 PROTEIN"/>
    <property type="match status" value="1"/>
</dbReference>
<evidence type="ECO:0000313" key="2">
    <source>
        <dbReference type="EMBL" id="CAE6780580.1"/>
    </source>
</evidence>
<reference evidence="2 3" key="1">
    <citation type="submission" date="2021-02" db="EMBL/GenBank/DDBJ databases">
        <authorList>
            <person name="Han P."/>
        </authorList>
    </citation>
    <scope>NUCLEOTIDE SEQUENCE [LARGE SCALE GENOMIC DNA]</scope>
    <source>
        <strain evidence="2">Candidatus Nitrospira sp. ZN2</strain>
    </source>
</reference>
<gene>
    <name evidence="2" type="ORF">NSPZN2_40734</name>
</gene>
<organism evidence="2 3">
    <name type="scientific">Nitrospira defluvii</name>
    <dbReference type="NCBI Taxonomy" id="330214"/>
    <lineage>
        <taxon>Bacteria</taxon>
        <taxon>Pseudomonadati</taxon>
        <taxon>Nitrospirota</taxon>
        <taxon>Nitrospiria</taxon>
        <taxon>Nitrospirales</taxon>
        <taxon>Nitrospiraceae</taxon>
        <taxon>Nitrospira</taxon>
    </lineage>
</organism>
<protein>
    <submittedName>
        <fullName evidence="2">Twin-arginine translocation pathway signal sequence domain-containing protein</fullName>
    </submittedName>
</protein>
<feature type="signal peptide" evidence="1">
    <location>
        <begin position="1"/>
        <end position="28"/>
    </location>
</feature>
<keyword evidence="3" id="KW-1185">Reference proteome</keyword>
<dbReference type="Pfam" id="PF07394">
    <property type="entry name" value="DUF1501"/>
    <property type="match status" value="1"/>
</dbReference>
<dbReference type="RefSeq" id="WP_213043514.1">
    <property type="nucleotide sequence ID" value="NZ_CAJNBJ010000017.1"/>
</dbReference>
<name>A0ABN7M2Z5_9BACT</name>
<evidence type="ECO:0000313" key="3">
    <source>
        <dbReference type="Proteomes" id="UP000675880"/>
    </source>
</evidence>
<dbReference type="EMBL" id="CAJNBJ010000017">
    <property type="protein sequence ID" value="CAE6780580.1"/>
    <property type="molecule type" value="Genomic_DNA"/>
</dbReference>
<keyword evidence="1" id="KW-0732">Signal</keyword>
<accession>A0ABN7M2Z5</accession>
<sequence>MPNGLTRRALLNAAMALPLLLSRPVSWAVAGVGEARDRSRVPPARERILLLVELHGGNDGLNTLIPYESDAYYRARPQLAIPREQVRRLTPKVGLHPALSPLMLLWESKELAWVQGVGYPKPNRSHFRSIEIWDTASDSERVLDVGWLSALFERVPLPARFTAEGILLGKGDAGPLSGGTARTIALHDLAQFLHQAGSVKPASVPTTNRALAHILDVRGEISQAATDLQGRIQQAPPIGREFPAHRFGKQLELAARLISAKVPVAVIKVTHGSFDTHAGQLAAHQRLLDELAQGLVTFRAAMEEQGLWNEVLVMTYSEFGRRVAENASHGTDHGTAAPHLFMGGRVKGGLYGTAPSLTDLQEGDLKHTLDFRSLYATVIEKWWGVSGAPIGLGRYPLLDVLT</sequence>
<feature type="chain" id="PRO_5046374121" evidence="1">
    <location>
        <begin position="29"/>
        <end position="402"/>
    </location>
</feature>
<proteinExistence type="predicted"/>
<evidence type="ECO:0000256" key="1">
    <source>
        <dbReference type="SAM" id="SignalP"/>
    </source>
</evidence>
<dbReference type="InterPro" id="IPR010869">
    <property type="entry name" value="DUF1501"/>
</dbReference>
<dbReference type="Proteomes" id="UP000675880">
    <property type="component" value="Unassembled WGS sequence"/>
</dbReference>